<dbReference type="InterPro" id="IPR000994">
    <property type="entry name" value="Pept_M24"/>
</dbReference>
<feature type="binding site" evidence="6">
    <location>
        <position position="168"/>
    </location>
    <ligand>
        <name>a divalent metal cation</name>
        <dbReference type="ChEBI" id="CHEBI:60240"/>
        <label>2</label>
        <note>catalytic</note>
    </ligand>
</feature>
<dbReference type="NCBIfam" id="TIGR00500">
    <property type="entry name" value="met_pdase_I"/>
    <property type="match status" value="1"/>
</dbReference>
<dbReference type="EC" id="3.4.11.18" evidence="6 7"/>
<proteinExistence type="inferred from homology"/>
<evidence type="ECO:0000256" key="3">
    <source>
        <dbReference type="ARBA" id="ARBA00022670"/>
    </source>
</evidence>
<comment type="caution">
    <text evidence="9">The sequence shown here is derived from an EMBL/GenBank/DDBJ whole genome shotgun (WGS) entry which is preliminary data.</text>
</comment>
<dbReference type="SUPFAM" id="SSF55920">
    <property type="entry name" value="Creatinase/aminopeptidase"/>
    <property type="match status" value="1"/>
</dbReference>
<reference evidence="9 10" key="1">
    <citation type="journal article" date="2016" name="Nat. Commun.">
        <title>Thousands of microbial genomes shed light on interconnected biogeochemical processes in an aquifer system.</title>
        <authorList>
            <person name="Anantharaman K."/>
            <person name="Brown C.T."/>
            <person name="Hug L.A."/>
            <person name="Sharon I."/>
            <person name="Castelle C.J."/>
            <person name="Probst A.J."/>
            <person name="Thomas B.C."/>
            <person name="Singh A."/>
            <person name="Wilkins M.J."/>
            <person name="Karaoz U."/>
            <person name="Brodie E.L."/>
            <person name="Williams K.H."/>
            <person name="Hubbard S.S."/>
            <person name="Banfield J.F."/>
        </authorList>
    </citation>
    <scope>NUCLEOTIDE SEQUENCE [LARGE SCALE GENOMIC DNA]</scope>
</reference>
<evidence type="ECO:0000256" key="2">
    <source>
        <dbReference type="ARBA" id="ARBA00022438"/>
    </source>
</evidence>
<feature type="binding site" evidence="6">
    <location>
        <position position="234"/>
    </location>
    <ligand>
        <name>a divalent metal cation</name>
        <dbReference type="ChEBI" id="CHEBI:60240"/>
        <label>1</label>
    </ligand>
</feature>
<keyword evidence="2 6" id="KW-0031">Aminopeptidase</keyword>
<name>A0A1F7HC01_9BACT</name>
<feature type="binding site" evidence="6">
    <location>
        <position position="175"/>
    </location>
    <ligand>
        <name>substrate</name>
    </ligand>
</feature>
<dbReference type="InterPro" id="IPR036005">
    <property type="entry name" value="Creatinase/aminopeptidase-like"/>
</dbReference>
<dbReference type="Pfam" id="PF00557">
    <property type="entry name" value="Peptidase_M24"/>
    <property type="match status" value="1"/>
</dbReference>
<dbReference type="GO" id="GO:0006508">
    <property type="term" value="P:proteolysis"/>
    <property type="evidence" value="ECO:0007669"/>
    <property type="project" value="UniProtKB-KW"/>
</dbReference>
<feature type="binding site" evidence="6">
    <location>
        <position position="105"/>
    </location>
    <ligand>
        <name>a divalent metal cation</name>
        <dbReference type="ChEBI" id="CHEBI:60240"/>
        <label>2</label>
        <note>catalytic</note>
    </ligand>
</feature>
<dbReference type="Proteomes" id="UP000177027">
    <property type="component" value="Unassembled WGS sequence"/>
</dbReference>
<dbReference type="Gene3D" id="3.90.230.10">
    <property type="entry name" value="Creatinase/methionine aminopeptidase superfamily"/>
    <property type="match status" value="1"/>
</dbReference>
<dbReference type="PANTHER" id="PTHR43330">
    <property type="entry name" value="METHIONINE AMINOPEPTIDASE"/>
    <property type="match status" value="1"/>
</dbReference>
<dbReference type="GO" id="GO:0005829">
    <property type="term" value="C:cytosol"/>
    <property type="evidence" value="ECO:0007669"/>
    <property type="project" value="TreeGrafter"/>
</dbReference>
<accession>A0A1F7HC01</accession>
<evidence type="ECO:0000256" key="6">
    <source>
        <dbReference type="HAMAP-Rule" id="MF_01974"/>
    </source>
</evidence>
<feature type="binding site" evidence="6">
    <location>
        <position position="94"/>
    </location>
    <ligand>
        <name>a divalent metal cation</name>
        <dbReference type="ChEBI" id="CHEBI:60240"/>
        <label>1</label>
    </ligand>
</feature>
<evidence type="ECO:0000256" key="1">
    <source>
        <dbReference type="ARBA" id="ARBA00002521"/>
    </source>
</evidence>
<feature type="binding site" evidence="6">
    <location>
        <position position="77"/>
    </location>
    <ligand>
        <name>substrate</name>
    </ligand>
</feature>
<dbReference type="GO" id="GO:0004239">
    <property type="term" value="F:initiator methionyl aminopeptidase activity"/>
    <property type="evidence" value="ECO:0007669"/>
    <property type="project" value="UniProtKB-UniRule"/>
</dbReference>
<dbReference type="InterPro" id="IPR001714">
    <property type="entry name" value="Pept_M24_MAP"/>
</dbReference>
<evidence type="ECO:0000256" key="7">
    <source>
        <dbReference type="RuleBase" id="RU003653"/>
    </source>
</evidence>
<dbReference type="GO" id="GO:0070006">
    <property type="term" value="F:metalloaminopeptidase activity"/>
    <property type="evidence" value="ECO:0007669"/>
    <property type="project" value="UniProtKB-UniRule"/>
</dbReference>
<evidence type="ECO:0000313" key="10">
    <source>
        <dbReference type="Proteomes" id="UP000177027"/>
    </source>
</evidence>
<comment type="catalytic activity">
    <reaction evidence="6 7">
        <text>Release of N-terminal amino acids, preferentially methionine, from peptides and arylamides.</text>
        <dbReference type="EC" id="3.4.11.18"/>
    </reaction>
</comment>
<keyword evidence="3 6" id="KW-0645">Protease</keyword>
<dbReference type="HAMAP" id="MF_01974">
    <property type="entry name" value="MetAP_1"/>
    <property type="match status" value="1"/>
</dbReference>
<protein>
    <recommendedName>
        <fullName evidence="6 7">Methionine aminopeptidase</fullName>
        <shortName evidence="6">MAP</shortName>
        <shortName evidence="6">MetAP</shortName>
        <ecNumber evidence="6 7">3.4.11.18</ecNumber>
    </recommendedName>
    <alternativeName>
        <fullName evidence="6">Peptidase M</fullName>
    </alternativeName>
</protein>
<dbReference type="PRINTS" id="PR00599">
    <property type="entry name" value="MAPEPTIDASE"/>
</dbReference>
<keyword evidence="4 6" id="KW-0479">Metal-binding</keyword>
<gene>
    <name evidence="6" type="primary">map</name>
    <name evidence="9" type="ORF">A3D06_01810</name>
</gene>
<dbReference type="InterPro" id="IPR002467">
    <property type="entry name" value="Pept_M24A_MAP1"/>
</dbReference>
<feature type="binding site" evidence="6">
    <location>
        <position position="105"/>
    </location>
    <ligand>
        <name>a divalent metal cation</name>
        <dbReference type="ChEBI" id="CHEBI:60240"/>
        <label>1</label>
    </ligand>
</feature>
<dbReference type="GO" id="GO:0046872">
    <property type="term" value="F:metal ion binding"/>
    <property type="evidence" value="ECO:0007669"/>
    <property type="project" value="UniProtKB-UniRule"/>
</dbReference>
<comment type="cofactor">
    <cofactor evidence="6">
        <name>Co(2+)</name>
        <dbReference type="ChEBI" id="CHEBI:48828"/>
    </cofactor>
    <cofactor evidence="6">
        <name>Zn(2+)</name>
        <dbReference type="ChEBI" id="CHEBI:29105"/>
    </cofactor>
    <cofactor evidence="6">
        <name>Mn(2+)</name>
        <dbReference type="ChEBI" id="CHEBI:29035"/>
    </cofactor>
    <cofactor evidence="6">
        <name>Fe(2+)</name>
        <dbReference type="ChEBI" id="CHEBI:29033"/>
    </cofactor>
    <text evidence="6">Binds 2 divalent metal cations per subunit. Has a high-affinity and a low affinity metal-binding site. The true nature of the physiological cofactor is under debate. The enzyme is active with cobalt, zinc, manganese or divalent iron ions. Most likely, methionine aminopeptidases function as mononuclear Fe(2+)-metalloproteases under physiological conditions, and the catalytically relevant metal-binding site has been assigned to the histidine-containing high-affinity site.</text>
</comment>
<sequence length="248" mass="27164">MISYKTEEEINAMKKGGTILHEALKKAQKEIGPGITTMDLNVLIEDYILSQGAEPGFKKVHGYHWASCICVNEQIVHTPPSDRVINEGDVVTIDAGVFYSGMHTDSAVTVSVGTPNTEVGLFLEAGQRALKKAITQARVGKRVGNISLAFQEEIEKSNYSIVYELTGHGVGSELHEDPFIPCYIDKPIMKTHLLENGMTLALEVMYAMGKGEIAYENDGWSIRTSDDSIAACFEHTIALTKNTTLILT</sequence>
<evidence type="ECO:0000256" key="5">
    <source>
        <dbReference type="ARBA" id="ARBA00022801"/>
    </source>
</evidence>
<evidence type="ECO:0000313" key="9">
    <source>
        <dbReference type="EMBL" id="OGK28810.1"/>
    </source>
</evidence>
<organism evidence="9 10">
    <name type="scientific">Candidatus Roizmanbacteria bacterium RIFCSPHIGHO2_02_FULL_40_9</name>
    <dbReference type="NCBI Taxonomy" id="1802042"/>
    <lineage>
        <taxon>Bacteria</taxon>
        <taxon>Candidatus Roizmaniibacteriota</taxon>
    </lineage>
</organism>
<feature type="binding site" evidence="6">
    <location>
        <position position="203"/>
    </location>
    <ligand>
        <name>a divalent metal cation</name>
        <dbReference type="ChEBI" id="CHEBI:60240"/>
        <label>2</label>
        <note>catalytic</note>
    </ligand>
</feature>
<evidence type="ECO:0000259" key="8">
    <source>
        <dbReference type="Pfam" id="PF00557"/>
    </source>
</evidence>
<feature type="binding site" evidence="6">
    <location>
        <position position="234"/>
    </location>
    <ligand>
        <name>a divalent metal cation</name>
        <dbReference type="ChEBI" id="CHEBI:60240"/>
        <label>2</label>
        <note>catalytic</note>
    </ligand>
</feature>
<evidence type="ECO:0000256" key="4">
    <source>
        <dbReference type="ARBA" id="ARBA00022723"/>
    </source>
</evidence>
<comment type="subunit">
    <text evidence="6">Monomer.</text>
</comment>
<dbReference type="AlphaFoldDB" id="A0A1F7HC01"/>
<comment type="function">
    <text evidence="1 6">Removes the N-terminal methionine from nascent proteins. The N-terminal methionine is often cleaved when the second residue in the primary sequence is small and uncharged (Met-Ala-, Cys, Gly, Pro, Ser, Thr, or Val). Requires deformylation of the N(alpha)-formylated initiator methionine before it can be hydrolyzed.</text>
</comment>
<comment type="similarity">
    <text evidence="6">Belongs to the peptidase M24A family. Methionine aminopeptidase type 1 subfamily.</text>
</comment>
<feature type="domain" description="Peptidase M24" evidence="8">
    <location>
        <begin position="12"/>
        <end position="239"/>
    </location>
</feature>
<dbReference type="EMBL" id="MFZS01000028">
    <property type="protein sequence ID" value="OGK28810.1"/>
    <property type="molecule type" value="Genomic_DNA"/>
</dbReference>
<dbReference type="PANTHER" id="PTHR43330:SF27">
    <property type="entry name" value="METHIONINE AMINOPEPTIDASE"/>
    <property type="match status" value="1"/>
</dbReference>
<keyword evidence="5 6" id="KW-0378">Hydrolase</keyword>